<dbReference type="EMBL" id="JAUQSX010000006">
    <property type="protein sequence ID" value="MDO7847306.1"/>
    <property type="molecule type" value="Genomic_DNA"/>
</dbReference>
<sequence>MCFLRTCPRYVCTATGIHLPGGRCLANWSEITCVEAAKRAGGDEINDNTYFLFVHARRTVIKTDTAWENVEGYAALLQGLLAYLPGFPPDWQQVVDRRFVQTARWKQELFATFYYKDRVVVYPLS</sequence>
<dbReference type="RefSeq" id="WP_305011983.1">
    <property type="nucleotide sequence ID" value="NZ_JAUQSX010000006.1"/>
</dbReference>
<name>A0ABT9ABT9_9BACT</name>
<comment type="caution">
    <text evidence="1">The sequence shown here is derived from an EMBL/GenBank/DDBJ whole genome shotgun (WGS) entry which is preliminary data.</text>
</comment>
<reference evidence="1" key="1">
    <citation type="submission" date="2023-07" db="EMBL/GenBank/DDBJ databases">
        <authorList>
            <person name="Kim M.K."/>
        </authorList>
    </citation>
    <scope>NUCLEOTIDE SEQUENCE</scope>
    <source>
        <strain evidence="1">M29</strain>
    </source>
</reference>
<evidence type="ECO:0000313" key="1">
    <source>
        <dbReference type="EMBL" id="MDO7847306.1"/>
    </source>
</evidence>
<protein>
    <submittedName>
        <fullName evidence="1">Uncharacterized protein</fullName>
    </submittedName>
</protein>
<dbReference type="Proteomes" id="UP001167796">
    <property type="component" value="Unassembled WGS sequence"/>
</dbReference>
<organism evidence="1 2">
    <name type="scientific">Hymenobacter mellowenesis</name>
    <dbReference type="NCBI Taxonomy" id="3063995"/>
    <lineage>
        <taxon>Bacteria</taxon>
        <taxon>Pseudomonadati</taxon>
        <taxon>Bacteroidota</taxon>
        <taxon>Cytophagia</taxon>
        <taxon>Cytophagales</taxon>
        <taxon>Hymenobacteraceae</taxon>
        <taxon>Hymenobacter</taxon>
    </lineage>
</organism>
<proteinExistence type="predicted"/>
<evidence type="ECO:0000313" key="2">
    <source>
        <dbReference type="Proteomes" id="UP001167796"/>
    </source>
</evidence>
<accession>A0ABT9ABT9</accession>
<keyword evidence="2" id="KW-1185">Reference proteome</keyword>
<gene>
    <name evidence="1" type="ORF">Q5H92_13115</name>
</gene>